<dbReference type="Pfam" id="PF14691">
    <property type="entry name" value="Fer4_20"/>
    <property type="match status" value="1"/>
</dbReference>
<name>A0A172T2Q3_FERPE</name>
<dbReference type="InterPro" id="IPR036188">
    <property type="entry name" value="FAD/NAD-bd_sf"/>
</dbReference>
<dbReference type="SUPFAM" id="SSF51971">
    <property type="entry name" value="Nucleotide-binding domain"/>
    <property type="match status" value="1"/>
</dbReference>
<reference evidence="4" key="2">
    <citation type="journal article" date="2020" name="mSystems">
        <title>Genome- and Community-Level Interaction Insights into Carbon Utilization and Element Cycling Functions of Hydrothermarchaeota in Hydrothermal Sediment.</title>
        <authorList>
            <person name="Zhou Z."/>
            <person name="Liu Y."/>
            <person name="Xu W."/>
            <person name="Pan J."/>
            <person name="Luo Z.H."/>
            <person name="Li M."/>
        </authorList>
    </citation>
    <scope>NUCLEOTIDE SEQUENCE [LARGE SCALE GENOMIC DNA]</scope>
    <source>
        <strain evidence="4">SpSt-640</strain>
    </source>
</reference>
<dbReference type="InterPro" id="IPR009051">
    <property type="entry name" value="Helical_ferredxn"/>
</dbReference>
<dbReference type="PANTHER" id="PTHR42783:SF3">
    <property type="entry name" value="GLUTAMATE SYNTHASE [NADPH] SMALL CHAIN-RELATED"/>
    <property type="match status" value="1"/>
</dbReference>
<dbReference type="EMBL" id="DTBH01000140">
    <property type="protein sequence ID" value="HGQ77548.1"/>
    <property type="molecule type" value="Genomic_DNA"/>
</dbReference>
<dbReference type="SUPFAM" id="SSF46548">
    <property type="entry name" value="alpha-helical ferredoxin"/>
    <property type="match status" value="1"/>
</dbReference>
<dbReference type="InterPro" id="IPR023753">
    <property type="entry name" value="FAD/NAD-binding_dom"/>
</dbReference>
<dbReference type="AlphaFoldDB" id="A0A172T2Q3"/>
<evidence type="ECO:0000313" key="4">
    <source>
        <dbReference type="EMBL" id="HGQ77548.1"/>
    </source>
</evidence>
<sequence length="476" mass="51975">MAVKDRIPVPELEPSERKKNFTEVSLGYTFELAHQEAQRCLQCKVPTCVSGCPVGIDIPGFIREIVRGNLKKSYEILKSYNYLPAICGRVCPQEIQCEGACVLNKIGKPINIGALERFVADFANQEGFDDELGKVRDFKSILDILKNTPTKVSALKSKKVAVVGSGPAGLTVASELGKLGIKVHVYEALHEFGGVLVYGIPEFRLPKEIVKREVIQLETLGVELFKNIPVGYAIHPKELLERYDAVFVGVGAGTPKFMGIPGSELNGVYSANEFLTRVNLMKAYKFPEYDTPIKAGKRVVVVGGGNTAMDAARSALRLGAQVTVVYRRTETEMPARRAEIHHAKEEGIKFLFLTNPVKYIGDESGKLIGVECIKMELGEPDDSGRRKPVPVPNSNFVIEADIAIEAIGTESNRFLLSQFPDLKTNKYGYIITNEFGQTSIPKVFAGGDIVTGSATVILAMGAGKKAAEGIVKFFTE</sequence>
<protein>
    <submittedName>
        <fullName evidence="3">Dihydropyrimidine dehydrogenase</fullName>
    </submittedName>
    <submittedName>
        <fullName evidence="4">NADPH-dependent glutamate synthase</fullName>
        <ecNumber evidence="4">1.4.1.13</ecNumber>
    </submittedName>
</protein>
<gene>
    <name evidence="4" type="primary">gltA</name>
    <name evidence="4" type="ORF">ENU12_06565</name>
    <name evidence="3" type="ORF">JM64_04405</name>
</gene>
<dbReference type="OrthoDB" id="9803192at2"/>
<dbReference type="EC" id="1.4.1.13" evidence="4"/>
<dbReference type="NCBIfam" id="TIGR01316">
    <property type="entry name" value="gltA"/>
    <property type="match status" value="1"/>
</dbReference>
<dbReference type="InterPro" id="IPR028261">
    <property type="entry name" value="DPD_II"/>
</dbReference>
<keyword evidence="4" id="KW-0560">Oxidoreductase</keyword>
<dbReference type="GO" id="GO:0051536">
    <property type="term" value="F:iron-sulfur cluster binding"/>
    <property type="evidence" value="ECO:0007669"/>
    <property type="project" value="InterPro"/>
</dbReference>
<dbReference type="Proteomes" id="UP000077096">
    <property type="component" value="Chromosome"/>
</dbReference>
<proteinExistence type="predicted"/>
<dbReference type="EMBL" id="CP011393">
    <property type="protein sequence ID" value="ANE41305.1"/>
    <property type="molecule type" value="Genomic_DNA"/>
</dbReference>
<dbReference type="Gene3D" id="1.10.1060.10">
    <property type="entry name" value="Alpha-helical ferredoxin"/>
    <property type="match status" value="1"/>
</dbReference>
<dbReference type="GO" id="GO:0004355">
    <property type="term" value="F:glutamate synthase (NADPH) activity"/>
    <property type="evidence" value="ECO:0007669"/>
    <property type="project" value="UniProtKB-EC"/>
</dbReference>
<organism evidence="3 5">
    <name type="scientific">Fervidobacterium pennivorans</name>
    <dbReference type="NCBI Taxonomy" id="93466"/>
    <lineage>
        <taxon>Bacteria</taxon>
        <taxon>Thermotogati</taxon>
        <taxon>Thermotogota</taxon>
        <taxon>Thermotogae</taxon>
        <taxon>Thermotogales</taxon>
        <taxon>Fervidobacteriaceae</taxon>
        <taxon>Fervidobacterium</taxon>
    </lineage>
</organism>
<evidence type="ECO:0000259" key="1">
    <source>
        <dbReference type="Pfam" id="PF07992"/>
    </source>
</evidence>
<reference evidence="3 5" key="1">
    <citation type="submission" date="2014-08" db="EMBL/GenBank/DDBJ databases">
        <title>Fervidobacterium pennivorans DYC genome.</title>
        <authorList>
            <person name="Wushke S."/>
        </authorList>
    </citation>
    <scope>NUCLEOTIDE SEQUENCE [LARGE SCALE GENOMIC DNA]</scope>
    <source>
        <strain evidence="3 5">DYC</strain>
    </source>
</reference>
<dbReference type="InterPro" id="IPR006004">
    <property type="entry name" value="SudA-like"/>
</dbReference>
<dbReference type="PRINTS" id="PR00419">
    <property type="entry name" value="ADXRDTASE"/>
</dbReference>
<dbReference type="KEGG" id="fng:JM64_04405"/>
<evidence type="ECO:0000313" key="3">
    <source>
        <dbReference type="EMBL" id="ANE41305.1"/>
    </source>
</evidence>
<dbReference type="Gene3D" id="3.50.50.60">
    <property type="entry name" value="FAD/NAD(P)-binding domain"/>
    <property type="match status" value="3"/>
</dbReference>
<dbReference type="PANTHER" id="PTHR42783">
    <property type="entry name" value="GLUTAMATE SYNTHASE [NADPH] SMALL CHAIN"/>
    <property type="match status" value="1"/>
</dbReference>
<accession>A0A172T2Q3</accession>
<evidence type="ECO:0000313" key="5">
    <source>
        <dbReference type="Proteomes" id="UP000077096"/>
    </source>
</evidence>
<dbReference type="Pfam" id="PF07992">
    <property type="entry name" value="Pyr_redox_2"/>
    <property type="match status" value="1"/>
</dbReference>
<feature type="domain" description="Dihydroprymidine dehydrogenase" evidence="2">
    <location>
        <begin position="17"/>
        <end position="126"/>
    </location>
</feature>
<feature type="domain" description="FAD/NAD(P)-binding" evidence="1">
    <location>
        <begin position="158"/>
        <end position="463"/>
    </location>
</feature>
<evidence type="ECO:0000259" key="2">
    <source>
        <dbReference type="Pfam" id="PF14691"/>
    </source>
</evidence>
<dbReference type="PATRIC" id="fig|93466.3.peg.942"/>